<dbReference type="InParanoid" id="A0A1Z5RNV5"/>
<accession>A0A1Z5RNV5</accession>
<feature type="region of interest" description="Disordered" evidence="1">
    <location>
        <begin position="14"/>
        <end position="38"/>
    </location>
</feature>
<dbReference type="EMBL" id="CM000763">
    <property type="protein sequence ID" value="OQU85440.1"/>
    <property type="molecule type" value="Genomic_DNA"/>
</dbReference>
<dbReference type="Gramene" id="OQU85440">
    <property type="protein sequence ID" value="OQU85440"/>
    <property type="gene ID" value="SORBI_3004G243700"/>
</dbReference>
<dbReference type="AlphaFoldDB" id="A0A1Z5RNV5"/>
<protein>
    <submittedName>
        <fullName evidence="2">Uncharacterized protein</fullName>
    </submittedName>
</protein>
<dbReference type="Proteomes" id="UP000000768">
    <property type="component" value="Chromosome 4"/>
</dbReference>
<proteinExistence type="predicted"/>
<evidence type="ECO:0000256" key="1">
    <source>
        <dbReference type="SAM" id="MobiDB-lite"/>
    </source>
</evidence>
<name>A0A1Z5RNV5_SORBI</name>
<reference evidence="2 3" key="1">
    <citation type="journal article" date="2009" name="Nature">
        <title>The Sorghum bicolor genome and the diversification of grasses.</title>
        <authorList>
            <person name="Paterson A.H."/>
            <person name="Bowers J.E."/>
            <person name="Bruggmann R."/>
            <person name="Dubchak I."/>
            <person name="Grimwood J."/>
            <person name="Gundlach H."/>
            <person name="Haberer G."/>
            <person name="Hellsten U."/>
            <person name="Mitros T."/>
            <person name="Poliakov A."/>
            <person name="Schmutz J."/>
            <person name="Spannagl M."/>
            <person name="Tang H."/>
            <person name="Wang X."/>
            <person name="Wicker T."/>
            <person name="Bharti A.K."/>
            <person name="Chapman J."/>
            <person name="Feltus F.A."/>
            <person name="Gowik U."/>
            <person name="Grigoriev I.V."/>
            <person name="Lyons E."/>
            <person name="Maher C.A."/>
            <person name="Martis M."/>
            <person name="Narechania A."/>
            <person name="Otillar R.P."/>
            <person name="Penning B.W."/>
            <person name="Salamov A.A."/>
            <person name="Wang Y."/>
            <person name="Zhang L."/>
            <person name="Carpita N.C."/>
            <person name="Freeling M."/>
            <person name="Gingle A.R."/>
            <person name="Hash C.T."/>
            <person name="Keller B."/>
            <person name="Klein P."/>
            <person name="Kresovich S."/>
            <person name="McCann M.C."/>
            <person name="Ming R."/>
            <person name="Peterson D.G."/>
            <person name="Mehboob-ur-Rahman"/>
            <person name="Ware D."/>
            <person name="Westhoff P."/>
            <person name="Mayer K.F."/>
            <person name="Messing J."/>
            <person name="Rokhsar D.S."/>
        </authorList>
    </citation>
    <scope>NUCLEOTIDE SEQUENCE [LARGE SCALE GENOMIC DNA]</scope>
    <source>
        <strain evidence="3">cv. BTx623</strain>
    </source>
</reference>
<sequence length="69" mass="7577">MGALLPVRHAGHVPAFLGPREGKKKRFPSDHHPCHSPQHPQPICYDWMDAMLHTEGGLIGYEAQVGPGN</sequence>
<gene>
    <name evidence="2" type="ORF">SORBI_3004G243700</name>
</gene>
<evidence type="ECO:0000313" key="2">
    <source>
        <dbReference type="EMBL" id="OQU85440.1"/>
    </source>
</evidence>
<reference evidence="3" key="2">
    <citation type="journal article" date="2018" name="Plant J.">
        <title>The Sorghum bicolor reference genome: improved assembly, gene annotations, a transcriptome atlas, and signatures of genome organization.</title>
        <authorList>
            <person name="McCormick R.F."/>
            <person name="Truong S.K."/>
            <person name="Sreedasyam A."/>
            <person name="Jenkins J."/>
            <person name="Shu S."/>
            <person name="Sims D."/>
            <person name="Kennedy M."/>
            <person name="Amirebrahimi M."/>
            <person name="Weers B.D."/>
            <person name="McKinley B."/>
            <person name="Mattison A."/>
            <person name="Morishige D.T."/>
            <person name="Grimwood J."/>
            <person name="Schmutz J."/>
            <person name="Mullet J.E."/>
        </authorList>
    </citation>
    <scope>NUCLEOTIDE SEQUENCE [LARGE SCALE GENOMIC DNA]</scope>
    <source>
        <strain evidence="3">cv. BTx623</strain>
    </source>
</reference>
<keyword evidence="3" id="KW-1185">Reference proteome</keyword>
<evidence type="ECO:0000313" key="3">
    <source>
        <dbReference type="Proteomes" id="UP000000768"/>
    </source>
</evidence>
<organism evidence="2 3">
    <name type="scientific">Sorghum bicolor</name>
    <name type="common">Sorghum</name>
    <name type="synonym">Sorghum vulgare</name>
    <dbReference type="NCBI Taxonomy" id="4558"/>
    <lineage>
        <taxon>Eukaryota</taxon>
        <taxon>Viridiplantae</taxon>
        <taxon>Streptophyta</taxon>
        <taxon>Embryophyta</taxon>
        <taxon>Tracheophyta</taxon>
        <taxon>Spermatophyta</taxon>
        <taxon>Magnoliopsida</taxon>
        <taxon>Liliopsida</taxon>
        <taxon>Poales</taxon>
        <taxon>Poaceae</taxon>
        <taxon>PACMAD clade</taxon>
        <taxon>Panicoideae</taxon>
        <taxon>Andropogonodae</taxon>
        <taxon>Andropogoneae</taxon>
        <taxon>Sorghinae</taxon>
        <taxon>Sorghum</taxon>
    </lineage>
</organism>